<feature type="coiled-coil region" evidence="4">
    <location>
        <begin position="26"/>
        <end position="60"/>
    </location>
</feature>
<dbReference type="PANTHER" id="PTHR43065">
    <property type="entry name" value="SENSOR HISTIDINE KINASE"/>
    <property type="match status" value="1"/>
</dbReference>
<dbReference type="Proteomes" id="UP000323142">
    <property type="component" value="Unassembled WGS sequence"/>
</dbReference>
<dbReference type="PRINTS" id="PR00344">
    <property type="entry name" value="BCTRLSENSOR"/>
</dbReference>
<feature type="domain" description="Histidine kinase" evidence="5">
    <location>
        <begin position="87"/>
        <end position="305"/>
    </location>
</feature>
<comment type="catalytic activity">
    <reaction evidence="1">
        <text>ATP + protein L-histidine = ADP + protein N-phospho-L-histidine.</text>
        <dbReference type="EC" id="2.7.13.3"/>
    </reaction>
</comment>
<dbReference type="GO" id="GO:0000155">
    <property type="term" value="F:phosphorelay sensor kinase activity"/>
    <property type="evidence" value="ECO:0007669"/>
    <property type="project" value="InterPro"/>
</dbReference>
<accession>A0A5B2W1E9</accession>
<evidence type="ECO:0000259" key="5">
    <source>
        <dbReference type="PROSITE" id="PS50109"/>
    </source>
</evidence>
<organism evidence="6 7">
    <name type="scientific">Salinarimonas soli</name>
    <dbReference type="NCBI Taxonomy" id="1638099"/>
    <lineage>
        <taxon>Bacteria</taxon>
        <taxon>Pseudomonadati</taxon>
        <taxon>Pseudomonadota</taxon>
        <taxon>Alphaproteobacteria</taxon>
        <taxon>Hyphomicrobiales</taxon>
        <taxon>Salinarimonadaceae</taxon>
        <taxon>Salinarimonas</taxon>
    </lineage>
</organism>
<dbReference type="Pfam" id="PF02518">
    <property type="entry name" value="HATPase_c"/>
    <property type="match status" value="1"/>
</dbReference>
<reference evidence="6 7" key="1">
    <citation type="submission" date="2019-09" db="EMBL/GenBank/DDBJ databases">
        <title>Salinarimonas rosea gen. nov., sp. nov., a new member of the a-2 subgroup of the Proteobacteria.</title>
        <authorList>
            <person name="Liu J."/>
        </authorList>
    </citation>
    <scope>NUCLEOTIDE SEQUENCE [LARGE SCALE GENOMIC DNA]</scope>
    <source>
        <strain evidence="6 7">BN140002</strain>
    </source>
</reference>
<dbReference type="EC" id="2.7.13.3" evidence="2"/>
<dbReference type="CDD" id="cd00082">
    <property type="entry name" value="HisKA"/>
    <property type="match status" value="1"/>
</dbReference>
<dbReference type="Gene3D" id="3.30.565.10">
    <property type="entry name" value="Histidine kinase-like ATPase, C-terminal domain"/>
    <property type="match status" value="1"/>
</dbReference>
<dbReference type="InterPro" id="IPR005467">
    <property type="entry name" value="His_kinase_dom"/>
</dbReference>
<dbReference type="InterPro" id="IPR004358">
    <property type="entry name" value="Sig_transdc_His_kin-like_C"/>
</dbReference>
<dbReference type="PANTHER" id="PTHR43065:SF42">
    <property type="entry name" value="TWO-COMPONENT SENSOR PPRA"/>
    <property type="match status" value="1"/>
</dbReference>
<proteinExistence type="predicted"/>
<dbReference type="SMART" id="SM00388">
    <property type="entry name" value="HisKA"/>
    <property type="match status" value="1"/>
</dbReference>
<keyword evidence="7" id="KW-1185">Reference proteome</keyword>
<dbReference type="AlphaFoldDB" id="A0A5B2W1E9"/>
<evidence type="ECO:0000256" key="3">
    <source>
        <dbReference type="ARBA" id="ARBA00022553"/>
    </source>
</evidence>
<dbReference type="EMBL" id="VUOA01000003">
    <property type="protein sequence ID" value="KAA2244287.1"/>
    <property type="molecule type" value="Genomic_DNA"/>
</dbReference>
<evidence type="ECO:0000313" key="6">
    <source>
        <dbReference type="EMBL" id="KAA2244287.1"/>
    </source>
</evidence>
<dbReference type="PROSITE" id="PS50109">
    <property type="entry name" value="HIS_KIN"/>
    <property type="match status" value="1"/>
</dbReference>
<dbReference type="SMART" id="SM00387">
    <property type="entry name" value="HATPase_c"/>
    <property type="match status" value="1"/>
</dbReference>
<evidence type="ECO:0000313" key="7">
    <source>
        <dbReference type="Proteomes" id="UP000323142"/>
    </source>
</evidence>
<comment type="caution">
    <text evidence="6">The sequence shown here is derived from an EMBL/GenBank/DDBJ whole genome shotgun (WGS) entry which is preliminary data.</text>
</comment>
<dbReference type="OrthoDB" id="9805722at2"/>
<protein>
    <recommendedName>
        <fullName evidence="2">histidine kinase</fullName>
        <ecNumber evidence="2">2.7.13.3</ecNumber>
    </recommendedName>
</protein>
<evidence type="ECO:0000256" key="4">
    <source>
        <dbReference type="SAM" id="Coils"/>
    </source>
</evidence>
<name>A0A5B2W1E9_9HYPH</name>
<gene>
    <name evidence="6" type="ORF">F0L46_00860</name>
</gene>
<dbReference type="InterPro" id="IPR003661">
    <property type="entry name" value="HisK_dim/P_dom"/>
</dbReference>
<dbReference type="InterPro" id="IPR036097">
    <property type="entry name" value="HisK_dim/P_sf"/>
</dbReference>
<sequence length="305" mass="32528">MNGTVLRDGEGRPALYRLTLLDASDRRAFERELQAARRRAEEAGEALRRLNETLEETVRTEVERRLRAEEALRHAQKMEALGQLTGSVAHDFNNLLGAILSNLEVAERHSDERGRRFLANAVRSVERGEALTQRMLAFGRKQRLNPTRVDLAGLVTGARDLLERSLGPGNRLVLGVPEDLPPALVDANQLELALMNLAVNARHAMPDGGTLTVSATLESAAGGDPGGLAPGDYLRVAARDTGIGMDEATLAKAAEPFFTTKPAGQGTGLGLSMVHGLAAQSGGRLALDSQPGEGTVVAIWLPVAG</sequence>
<evidence type="ECO:0000256" key="1">
    <source>
        <dbReference type="ARBA" id="ARBA00000085"/>
    </source>
</evidence>
<evidence type="ECO:0000256" key="2">
    <source>
        <dbReference type="ARBA" id="ARBA00012438"/>
    </source>
</evidence>
<keyword evidence="3" id="KW-0597">Phosphoprotein</keyword>
<dbReference type="Gene3D" id="1.10.287.130">
    <property type="match status" value="1"/>
</dbReference>
<keyword evidence="4" id="KW-0175">Coiled coil</keyword>
<dbReference type="InterPro" id="IPR003594">
    <property type="entry name" value="HATPase_dom"/>
</dbReference>
<dbReference type="InterPro" id="IPR036890">
    <property type="entry name" value="HATPase_C_sf"/>
</dbReference>
<dbReference type="SUPFAM" id="SSF55874">
    <property type="entry name" value="ATPase domain of HSP90 chaperone/DNA topoisomerase II/histidine kinase"/>
    <property type="match status" value="1"/>
</dbReference>
<dbReference type="SUPFAM" id="SSF47384">
    <property type="entry name" value="Homodimeric domain of signal transducing histidine kinase"/>
    <property type="match status" value="1"/>
</dbReference>
<dbReference type="Pfam" id="PF00512">
    <property type="entry name" value="HisKA"/>
    <property type="match status" value="1"/>
</dbReference>
<reference evidence="6 7" key="2">
    <citation type="submission" date="2019-09" db="EMBL/GenBank/DDBJ databases">
        <authorList>
            <person name="Jin C."/>
        </authorList>
    </citation>
    <scope>NUCLEOTIDE SEQUENCE [LARGE SCALE GENOMIC DNA]</scope>
    <source>
        <strain evidence="6 7">BN140002</strain>
    </source>
</reference>